<organism evidence="1 2">
    <name type="scientific">Streptomyces formicae</name>
    <dbReference type="NCBI Taxonomy" id="1616117"/>
    <lineage>
        <taxon>Bacteria</taxon>
        <taxon>Bacillati</taxon>
        <taxon>Actinomycetota</taxon>
        <taxon>Actinomycetes</taxon>
        <taxon>Kitasatosporales</taxon>
        <taxon>Streptomycetaceae</taxon>
        <taxon>Streptomyces</taxon>
    </lineage>
</organism>
<dbReference type="Pfam" id="PF19979">
    <property type="entry name" value="DUF6415"/>
    <property type="match status" value="1"/>
</dbReference>
<keyword evidence="2" id="KW-1185">Reference proteome</keyword>
<dbReference type="Proteomes" id="UP000828924">
    <property type="component" value="Chromosome"/>
</dbReference>
<reference evidence="1 2" key="1">
    <citation type="submission" date="2021-03" db="EMBL/GenBank/DDBJ databases">
        <title>Complete genome of Streptomyces formicae strain 1H-GS9 (DSM 100524).</title>
        <authorList>
            <person name="Atanasov K.E."/>
            <person name="Altabella T."/>
            <person name="Ferrer A."/>
        </authorList>
    </citation>
    <scope>NUCLEOTIDE SEQUENCE [LARGE SCALE GENOMIC DNA]</scope>
    <source>
        <strain evidence="1 2">1H-GS9</strain>
    </source>
</reference>
<proteinExistence type="predicted"/>
<evidence type="ECO:0000313" key="1">
    <source>
        <dbReference type="EMBL" id="UNM14998.1"/>
    </source>
</evidence>
<accession>A0ABY3WQS4</accession>
<protein>
    <submittedName>
        <fullName evidence="1">Uncharacterized protein</fullName>
    </submittedName>
</protein>
<name>A0ABY3WQS4_9ACTN</name>
<dbReference type="RefSeq" id="WP_242335832.1">
    <property type="nucleotide sequence ID" value="NZ_CP071872.1"/>
</dbReference>
<sequence length="138" mass="15111">MTMTLPRPAPDTCSPPFDAYEIADILSRLKRWKPLDVDALLDDVAGALDDIPPAALEMPGLIHRLHRHLDQLADISIANAASERDGGVARLLAQGANLQTTSLPSELAEAQRHLRRVGWVVNELVDRLVAAKYMKGTE</sequence>
<dbReference type="EMBL" id="CP071872">
    <property type="protein sequence ID" value="UNM14998.1"/>
    <property type="molecule type" value="Genomic_DNA"/>
</dbReference>
<dbReference type="InterPro" id="IPR046300">
    <property type="entry name" value="DUF6415"/>
</dbReference>
<evidence type="ECO:0000313" key="2">
    <source>
        <dbReference type="Proteomes" id="UP000828924"/>
    </source>
</evidence>
<gene>
    <name evidence="1" type="ORF">J4032_29185</name>
</gene>